<reference evidence="1 2" key="1">
    <citation type="submission" date="2019-08" db="EMBL/GenBank/DDBJ databases">
        <title>Complete genome sequence of Kushneria sp. YCWA18, a halophilic phosphate-solubilizing bacterium isolated from Daqiao saltern in China.</title>
        <authorList>
            <person name="Du G.-X."/>
            <person name="Qu L.-Y."/>
        </authorList>
    </citation>
    <scope>NUCLEOTIDE SEQUENCE [LARGE SCALE GENOMIC DNA]</scope>
    <source>
        <strain evidence="1 2">YCWA18</strain>
    </source>
</reference>
<evidence type="ECO:0000313" key="2">
    <source>
        <dbReference type="Proteomes" id="UP000322553"/>
    </source>
</evidence>
<dbReference type="PANTHER" id="PTHR10937">
    <property type="entry name" value="GLUCOSAMINE--FRUCTOSE-6-PHOSPHATE AMINOTRANSFERASE, ISOMERIZING"/>
    <property type="match status" value="1"/>
</dbReference>
<dbReference type="CDD" id="cd05008">
    <property type="entry name" value="SIS_GlmS_GlmD_1"/>
    <property type="match status" value="1"/>
</dbReference>
<dbReference type="Gene3D" id="3.40.50.10490">
    <property type="entry name" value="Glucose-6-phosphate isomerase like protein, domain 1"/>
    <property type="match status" value="2"/>
</dbReference>
<dbReference type="Proteomes" id="UP000322553">
    <property type="component" value="Chromosome"/>
</dbReference>
<dbReference type="GO" id="GO:1901135">
    <property type="term" value="P:carbohydrate derivative metabolic process"/>
    <property type="evidence" value="ECO:0007669"/>
    <property type="project" value="InterPro"/>
</dbReference>
<protein>
    <submittedName>
        <fullName evidence="1">SIS domain-containing protein</fullName>
    </submittedName>
</protein>
<evidence type="ECO:0000313" key="1">
    <source>
        <dbReference type="EMBL" id="QEL12755.1"/>
    </source>
</evidence>
<dbReference type="AlphaFoldDB" id="A0A1S1NZB7"/>
<dbReference type="PANTHER" id="PTHR10937:SF8">
    <property type="entry name" value="AMINOTRANSFERASE-RELATED"/>
    <property type="match status" value="1"/>
</dbReference>
<dbReference type="PROSITE" id="PS51464">
    <property type="entry name" value="SIS"/>
    <property type="match status" value="2"/>
</dbReference>
<sequence>MREEALSAPERIASQLRANETAVYALADRLKQQPPRALLSVARGSSDHAAGYISYLIMQCMGIPAASLPLSLTTLEETAWRVDEMLALAISQSGQSPDLVAMQRSLGDAGAMTLAMINAPDSPLAAVSETTLALHAGEERSVAATKSFLATLAAGAQLVGAWRKDETLLQALKSLPERLRESAGMDWSIAVNALHDVSHMMVVGRGSMLAIAQEAALKFKETCAIQAEAFSGAEIRHGPMALIEQGYPVLILAPPGAAQPDLRELAATFRGRGARVLLAADERVAERDLPLMCADHELLHPLCVIQSFYLMIEQLARARGLDPDHPRHLNKVTETR</sequence>
<organism evidence="1 2">
    <name type="scientific">Kushneria phosphatilytica</name>
    <dbReference type="NCBI Taxonomy" id="657387"/>
    <lineage>
        <taxon>Bacteria</taxon>
        <taxon>Pseudomonadati</taxon>
        <taxon>Pseudomonadota</taxon>
        <taxon>Gammaproteobacteria</taxon>
        <taxon>Oceanospirillales</taxon>
        <taxon>Halomonadaceae</taxon>
        <taxon>Kushneria</taxon>
    </lineage>
</organism>
<dbReference type="Pfam" id="PF01380">
    <property type="entry name" value="SIS"/>
    <property type="match status" value="2"/>
</dbReference>
<accession>A0A1S1NZB7</accession>
<dbReference type="STRING" id="657387.BH688_02245"/>
<gene>
    <name evidence="1" type="ORF">FY550_06015</name>
</gene>
<keyword evidence="2" id="KW-1185">Reference proteome</keyword>
<dbReference type="InterPro" id="IPR046348">
    <property type="entry name" value="SIS_dom_sf"/>
</dbReference>
<proteinExistence type="predicted"/>
<dbReference type="KEGG" id="kuy:FY550_06015"/>
<dbReference type="InterPro" id="IPR035466">
    <property type="entry name" value="GlmS/AgaS_SIS"/>
</dbReference>
<dbReference type="GO" id="GO:0097367">
    <property type="term" value="F:carbohydrate derivative binding"/>
    <property type="evidence" value="ECO:0007669"/>
    <property type="project" value="InterPro"/>
</dbReference>
<dbReference type="SUPFAM" id="SSF53697">
    <property type="entry name" value="SIS domain"/>
    <property type="match status" value="1"/>
</dbReference>
<name>A0A1S1NZB7_9GAMM</name>
<dbReference type="InterPro" id="IPR001347">
    <property type="entry name" value="SIS_dom"/>
</dbReference>
<dbReference type="EMBL" id="CP043420">
    <property type="protein sequence ID" value="QEL12755.1"/>
    <property type="molecule type" value="Genomic_DNA"/>
</dbReference>
<dbReference type="OrthoDB" id="9761808at2"/>
<dbReference type="CDD" id="cd05009">
    <property type="entry name" value="SIS_GlmS_GlmD_2"/>
    <property type="match status" value="1"/>
</dbReference>
<dbReference type="InterPro" id="IPR035490">
    <property type="entry name" value="GlmS/FrlB_SIS"/>
</dbReference>